<keyword evidence="2" id="KW-1185">Reference proteome</keyword>
<proteinExistence type="predicted"/>
<dbReference type="STRING" id="1715989.NITINOP_2737"/>
<dbReference type="RefSeq" id="WP_062486481.1">
    <property type="nucleotide sequence ID" value="NZ_LN885086.1"/>
</dbReference>
<dbReference type="KEGG" id="nio:NITINOP_2737"/>
<evidence type="ECO:0008006" key="3">
    <source>
        <dbReference type="Google" id="ProtNLM"/>
    </source>
</evidence>
<evidence type="ECO:0000313" key="1">
    <source>
        <dbReference type="EMBL" id="CUQ67709.1"/>
    </source>
</evidence>
<gene>
    <name evidence="1" type="ORF">NITINOP_2737</name>
</gene>
<organism evidence="1 2">
    <name type="scientific">Candidatus Nitrospira inopinata</name>
    <dbReference type="NCBI Taxonomy" id="1715989"/>
    <lineage>
        <taxon>Bacteria</taxon>
        <taxon>Pseudomonadati</taxon>
        <taxon>Nitrospirota</taxon>
        <taxon>Nitrospiria</taxon>
        <taxon>Nitrospirales</taxon>
        <taxon>Nitrospiraceae</taxon>
        <taxon>Nitrospira</taxon>
    </lineage>
</organism>
<dbReference type="EMBL" id="LN885086">
    <property type="protein sequence ID" value="CUQ67709.1"/>
    <property type="molecule type" value="Genomic_DNA"/>
</dbReference>
<evidence type="ECO:0000313" key="2">
    <source>
        <dbReference type="Proteomes" id="UP000066284"/>
    </source>
</evidence>
<dbReference type="AlphaFoldDB" id="A0A0S4KWE4"/>
<name>A0A0S4KWE4_9BACT</name>
<sequence length="398" mass="45216">MLRHLLYGMVATMSLTGCLSPMAMHRAVIEYDRTVNEVEAEMLLLNIGRAKQGQPRHFTAISSVAATFDFRSNAGFGSQLFAPSGPVFARNFFLFNFGATVAENPTVSIVPVQGEDFTKRILTPMDETQLDFLLAQGVEPAIVLRLMGRGLAVEEGGKRTFYLNMPHRADEYREFRKRVLHLSALNLARHLHVGFLTFEEVWPLPLDHQMTAQAIDKGYQWGQDGDRRLRLSKRIVGRLAITNYDPMSLTNEERRGLHLKAERYPRNYVLVDIRPNYPGGDYPWHGQIKLRSFNAMLEFLARGIEAEPEFDVQPDPRSGAVFRNPVKTLAITESDTRPADVAFVAELEGRWYAIDNQAEGQEEVRRWNREAFELMSQLYQMTVTDVAKVQGLPITIAK</sequence>
<dbReference type="PROSITE" id="PS51257">
    <property type="entry name" value="PROKAR_LIPOPROTEIN"/>
    <property type="match status" value="1"/>
</dbReference>
<protein>
    <recommendedName>
        <fullName evidence="3">Lipoprotein</fullName>
    </recommendedName>
</protein>
<reference evidence="2" key="1">
    <citation type="submission" date="2015-09" db="EMBL/GenBank/DDBJ databases">
        <authorList>
            <person name="Daims H."/>
        </authorList>
    </citation>
    <scope>NUCLEOTIDE SEQUENCE [LARGE SCALE GENOMIC DNA]</scope>
</reference>
<dbReference type="Proteomes" id="UP000066284">
    <property type="component" value="Chromosome 1"/>
</dbReference>
<accession>A0A0S4KWE4</accession>
<dbReference type="OrthoDB" id="8554933at2"/>